<evidence type="ECO:0000256" key="1">
    <source>
        <dbReference type="SAM" id="MobiDB-lite"/>
    </source>
</evidence>
<gene>
    <name evidence="2" type="ORF">EBH_0010590</name>
</gene>
<feature type="compositionally biased region" description="Basic and acidic residues" evidence="1">
    <location>
        <begin position="1"/>
        <end position="11"/>
    </location>
</feature>
<evidence type="ECO:0000313" key="2">
    <source>
        <dbReference type="EMBL" id="CDJ46023.1"/>
    </source>
</evidence>
<dbReference type="AlphaFoldDB" id="U6L9Z4"/>
<organism evidence="2 3">
    <name type="scientific">Eimeria brunetti</name>
    <dbReference type="NCBI Taxonomy" id="51314"/>
    <lineage>
        <taxon>Eukaryota</taxon>
        <taxon>Sar</taxon>
        <taxon>Alveolata</taxon>
        <taxon>Apicomplexa</taxon>
        <taxon>Conoidasida</taxon>
        <taxon>Coccidia</taxon>
        <taxon>Eucoccidiorida</taxon>
        <taxon>Eimeriorina</taxon>
        <taxon>Eimeriidae</taxon>
        <taxon>Eimeria</taxon>
    </lineage>
</organism>
<dbReference type="EMBL" id="HG710264">
    <property type="protein sequence ID" value="CDJ46023.1"/>
    <property type="molecule type" value="Genomic_DNA"/>
</dbReference>
<name>U6L9Z4_9EIME</name>
<reference evidence="2" key="1">
    <citation type="submission" date="2013-10" db="EMBL/GenBank/DDBJ databases">
        <title>Genomic analysis of the causative agents of coccidiosis in chickens.</title>
        <authorList>
            <person name="Reid A.J."/>
            <person name="Blake D."/>
            <person name="Billington K."/>
            <person name="Browne H."/>
            <person name="Dunn M."/>
            <person name="Hung S."/>
            <person name="Kawahara F."/>
            <person name="Miranda-Saavedra D."/>
            <person name="Mourier T."/>
            <person name="Nagra H."/>
            <person name="Otto T.D."/>
            <person name="Rawlings N."/>
            <person name="Sanchez A."/>
            <person name="Sanders M."/>
            <person name="Subramaniam C."/>
            <person name="Tay Y."/>
            <person name="Dear P."/>
            <person name="Doerig C."/>
            <person name="Gruber A."/>
            <person name="Parkinson J."/>
            <person name="Shirley M."/>
            <person name="Wan K.L."/>
            <person name="Berriman M."/>
            <person name="Tomley F."/>
            <person name="Pain A."/>
        </authorList>
    </citation>
    <scope>NUCLEOTIDE SEQUENCE [LARGE SCALE GENOMIC DNA]</scope>
    <source>
        <strain evidence="2">Houghton</strain>
    </source>
</reference>
<evidence type="ECO:0000313" key="3">
    <source>
        <dbReference type="Proteomes" id="UP000030750"/>
    </source>
</evidence>
<reference evidence="2" key="2">
    <citation type="submission" date="2013-10" db="EMBL/GenBank/DDBJ databases">
        <authorList>
            <person name="Aslett M."/>
        </authorList>
    </citation>
    <scope>NUCLEOTIDE SEQUENCE [LARGE SCALE GENOMIC DNA]</scope>
    <source>
        <strain evidence="2">Houghton</strain>
    </source>
</reference>
<feature type="region of interest" description="Disordered" evidence="1">
    <location>
        <begin position="1"/>
        <end position="63"/>
    </location>
</feature>
<keyword evidence="3" id="KW-1185">Reference proteome</keyword>
<sequence>MWQEEREERHREEKRRRQAKQELWREEQPLLLQPSYRLSGPSQEDEWIAPDSPKPEAPQPSTSQQAFHFSAPATVADTTTSDGISTQGGWGFPGGPPATYLAATHAGASWGNAASAVGGRAPLGSSIAFRYSGGLPRPGAWMTTGEPTMGALSGSLAHAIANGARAQEAAERAAAAAAAGLRSSIPASLSSPATIRLLRKPCIVSTSVMNHPFVRLPTRIVDETETPVAIDLEKATMHARKIRCAVPLLREAHELLSHGSLTTAQSKQLALVAGELIERAMHYEHQDQSLKKTSRAVVRLGIRFLLLDTVVSALMVLGQEPDAGYWKIITDAIDHNAPLFAERAGFIQRTTYYLRLCHDLSNALQILKKGKRPAPEELLRIKQMLLCSPLSPAPFKGEDFEPWRVDNSRANSRP</sequence>
<dbReference type="VEuPathDB" id="ToxoDB:EBH_0010590"/>
<protein>
    <submittedName>
        <fullName evidence="2">Uncharacterized protein</fullName>
    </submittedName>
</protein>
<accession>U6L9Z4</accession>
<dbReference type="Proteomes" id="UP000030750">
    <property type="component" value="Unassembled WGS sequence"/>
</dbReference>
<feature type="compositionally biased region" description="Basic and acidic residues" evidence="1">
    <location>
        <begin position="19"/>
        <end position="28"/>
    </location>
</feature>
<proteinExistence type="predicted"/>
<dbReference type="OrthoDB" id="347900at2759"/>